<organism evidence="2 3">
    <name type="scientific">Pantoea cypripedii</name>
    <name type="common">Pectobacterium cypripedii</name>
    <name type="synonym">Erwinia cypripedii</name>
    <dbReference type="NCBI Taxonomy" id="55209"/>
    <lineage>
        <taxon>Bacteria</taxon>
        <taxon>Pseudomonadati</taxon>
        <taxon>Pseudomonadota</taxon>
        <taxon>Gammaproteobacteria</taxon>
        <taxon>Enterobacterales</taxon>
        <taxon>Erwiniaceae</taxon>
        <taxon>Pantoea</taxon>
    </lineage>
</organism>
<gene>
    <name evidence="2" type="ORF">CUN67_24640</name>
</gene>
<dbReference type="InterPro" id="IPR041029">
    <property type="entry name" value="GbpA_2"/>
</dbReference>
<evidence type="ECO:0000259" key="1">
    <source>
        <dbReference type="Pfam" id="PF18416"/>
    </source>
</evidence>
<feature type="domain" description="N-acetylglucosamine binding protein A" evidence="1">
    <location>
        <begin position="466"/>
        <end position="525"/>
    </location>
</feature>
<dbReference type="Pfam" id="PF18416">
    <property type="entry name" value="GbpA_2"/>
    <property type="match status" value="1"/>
</dbReference>
<dbReference type="AlphaFoldDB" id="A0A6B9G3W8"/>
<proteinExistence type="predicted"/>
<dbReference type="EMBL" id="CP024770">
    <property type="protein sequence ID" value="QGY32184.1"/>
    <property type="molecule type" value="Genomic_DNA"/>
</dbReference>
<accession>A0A6B9G3W8</accession>
<reference evidence="2 3" key="1">
    <citation type="submission" date="2017-11" db="EMBL/GenBank/DDBJ databases">
        <title>Genome sequence of Pantoea cypripedii NE1.</title>
        <authorList>
            <person name="Nascimento F.X."/>
        </authorList>
    </citation>
    <scope>NUCLEOTIDE SEQUENCE [LARGE SCALE GENOMIC DNA]</scope>
    <source>
        <strain evidence="2 3">NE1</strain>
        <plasmid evidence="3">pne1b</plasmid>
    </source>
</reference>
<keyword evidence="2" id="KW-0614">Plasmid</keyword>
<evidence type="ECO:0000313" key="3">
    <source>
        <dbReference type="Proteomes" id="UP000502005"/>
    </source>
</evidence>
<protein>
    <recommendedName>
        <fullName evidence="1">N-acetylglucosamine binding protein A domain-containing protein</fullName>
    </recommendedName>
</protein>
<name>A0A6B9G3W8_PANCY</name>
<geneLocation type="plasmid" evidence="3">
    <name>pne1b</name>
</geneLocation>
<sequence>MVPVMFLRLIFIVFLFFFLSAMSKLTYAANIMVQRSIIGENICYLTLSANGDVLTIEPRMNGMLAYRVINANLMSESQGDLREPGEVLDCPADVVSGYNGVFYLPLSSQNSGLVFSLSPEGDHLSPRIIYKSNSRIDPEKAFLSDSRDALYILSRRNNHVRGNTVLEKIALDSSGKKISKLIDSNYRGSFISPDKTQLYLMGESSNRIISLVDFSIIRTDKIENYHSYLSSVIDNNGDIYSVRLSGQPKAAFIHRFNPFTVDSNSDDWEMSPSQKGGTALPYEVALSPTGLLYAAAKAVPEQRLPLPGLHVLRADNGETEGFIEFPLRRLNNHSTSVEVSKPVFDPVTGFGYSFFHTLAAINTIDNGREWGIWRFDPASQKSDIIFRKASAGKLQSMILQHGRLYTLVSGELNLFHLAEPVMQLENHRELAAGIIEGNSLMPGEDYYKISWQVRDERKRLRQQGDMLPGSADQKMLSSGSWPMAVAAKINAQQGFVQAGGRSKDGHIHPVVGPDDNLLWLPNNLKKQGWTVSLSVPEVDKSTPLQTTKWLINPVADFMIINQPEGGYLIDHVCLKLDRRKGGSEYITLSHLNTDNIYRWSYDLANAINQSSANKEIAAGEIINNNPVPLFSKFRNRLWLYHKIDGNDQNKYFGFSYQQGRCP</sequence>
<dbReference type="Proteomes" id="UP000502005">
    <property type="component" value="Plasmid pNE1B"/>
</dbReference>
<evidence type="ECO:0000313" key="2">
    <source>
        <dbReference type="EMBL" id="QGY32184.1"/>
    </source>
</evidence>
<dbReference type="RefSeq" id="WP_208718079.1">
    <property type="nucleotide sequence ID" value="NZ_CP024770.1"/>
</dbReference>
<dbReference type="Gene3D" id="3.30.70.2150">
    <property type="match status" value="2"/>
</dbReference>